<reference evidence="6 7" key="1">
    <citation type="journal article" date="2014" name="Int. J. Syst. Evol. Microbiol.">
        <title>Complete genome sequence of Corynebacterium casei LMG S-19264T (=DSM 44701T), isolated from a smear-ripened cheese.</title>
        <authorList>
            <consortium name="US DOE Joint Genome Institute (JGI-PGF)"/>
            <person name="Walter F."/>
            <person name="Albersmeier A."/>
            <person name="Kalinowski J."/>
            <person name="Ruckert C."/>
        </authorList>
    </citation>
    <scope>NUCLEOTIDE SEQUENCE [LARGE SCALE GENOMIC DNA]</scope>
    <source>
        <strain evidence="6 7">CGMCC 1.7286</strain>
    </source>
</reference>
<protein>
    <recommendedName>
        <fullName evidence="1">aminodeoxychorismate synthase</fullName>
        <ecNumber evidence="1">2.6.1.85</ecNumber>
    </recommendedName>
</protein>
<feature type="domain" description="Anthranilate synthase component I N-terminal" evidence="5">
    <location>
        <begin position="27"/>
        <end position="157"/>
    </location>
</feature>
<gene>
    <name evidence="6" type="ORF">GCM10011348_34050</name>
</gene>
<evidence type="ECO:0000256" key="2">
    <source>
        <dbReference type="ARBA" id="ARBA00022679"/>
    </source>
</evidence>
<dbReference type="GO" id="GO:0046820">
    <property type="term" value="F:4-amino-4-deoxychorismate synthase activity"/>
    <property type="evidence" value="ECO:0007669"/>
    <property type="project" value="UniProtKB-EC"/>
</dbReference>
<keyword evidence="2" id="KW-0808">Transferase</keyword>
<evidence type="ECO:0000256" key="1">
    <source>
        <dbReference type="ARBA" id="ARBA00013139"/>
    </source>
</evidence>
<dbReference type="EMBL" id="BMLT01000009">
    <property type="protein sequence ID" value="GGO85462.1"/>
    <property type="molecule type" value="Genomic_DNA"/>
</dbReference>
<evidence type="ECO:0000256" key="3">
    <source>
        <dbReference type="SAM" id="MobiDB-lite"/>
    </source>
</evidence>
<dbReference type="InterPro" id="IPR015890">
    <property type="entry name" value="Chorismate_C"/>
</dbReference>
<name>A0A918DWV2_9GAMM</name>
<proteinExistence type="predicted"/>
<dbReference type="GO" id="GO:0009396">
    <property type="term" value="P:folic acid-containing compound biosynthetic process"/>
    <property type="evidence" value="ECO:0007669"/>
    <property type="project" value="InterPro"/>
</dbReference>
<evidence type="ECO:0000259" key="5">
    <source>
        <dbReference type="Pfam" id="PF04715"/>
    </source>
</evidence>
<keyword evidence="7" id="KW-1185">Reference proteome</keyword>
<dbReference type="InterPro" id="IPR005802">
    <property type="entry name" value="ADC_synth_comp_1"/>
</dbReference>
<feature type="domain" description="Chorismate-utilising enzyme C-terminal" evidence="4">
    <location>
        <begin position="200"/>
        <end position="453"/>
    </location>
</feature>
<dbReference type="InterPro" id="IPR006805">
    <property type="entry name" value="Anth_synth_I_N"/>
</dbReference>
<dbReference type="PANTHER" id="PTHR11236">
    <property type="entry name" value="AMINOBENZOATE/ANTHRANILATE SYNTHASE"/>
    <property type="match status" value="1"/>
</dbReference>
<comment type="caution">
    <text evidence="6">The sequence shown here is derived from an EMBL/GenBank/DDBJ whole genome shotgun (WGS) entry which is preliminary data.</text>
</comment>
<dbReference type="SUPFAM" id="SSF56322">
    <property type="entry name" value="ADC synthase"/>
    <property type="match status" value="1"/>
</dbReference>
<dbReference type="AlphaFoldDB" id="A0A918DWV2"/>
<dbReference type="PRINTS" id="PR00095">
    <property type="entry name" value="ANTSNTHASEI"/>
</dbReference>
<accession>A0A918DWV2</accession>
<organism evidence="6 7">
    <name type="scientific">Marinobacterium nitratireducens</name>
    <dbReference type="NCBI Taxonomy" id="518897"/>
    <lineage>
        <taxon>Bacteria</taxon>
        <taxon>Pseudomonadati</taxon>
        <taxon>Pseudomonadota</taxon>
        <taxon>Gammaproteobacteria</taxon>
        <taxon>Oceanospirillales</taxon>
        <taxon>Oceanospirillaceae</taxon>
        <taxon>Marinobacterium</taxon>
    </lineage>
</organism>
<dbReference type="NCBIfam" id="TIGR00553">
    <property type="entry name" value="pabB"/>
    <property type="match status" value="1"/>
</dbReference>
<dbReference type="Proteomes" id="UP000599578">
    <property type="component" value="Unassembled WGS sequence"/>
</dbReference>
<dbReference type="GO" id="GO:0000162">
    <property type="term" value="P:L-tryptophan biosynthetic process"/>
    <property type="evidence" value="ECO:0007669"/>
    <property type="project" value="TreeGrafter"/>
</dbReference>
<evidence type="ECO:0000313" key="7">
    <source>
        <dbReference type="Proteomes" id="UP000599578"/>
    </source>
</evidence>
<dbReference type="InterPro" id="IPR005801">
    <property type="entry name" value="ADC_synthase"/>
</dbReference>
<evidence type="ECO:0000259" key="4">
    <source>
        <dbReference type="Pfam" id="PF00425"/>
    </source>
</evidence>
<dbReference type="EC" id="2.6.1.85" evidence="1"/>
<feature type="region of interest" description="Disordered" evidence="3">
    <location>
        <begin position="277"/>
        <end position="298"/>
    </location>
</feature>
<dbReference type="InterPro" id="IPR019999">
    <property type="entry name" value="Anth_synth_I-like"/>
</dbReference>
<dbReference type="Pfam" id="PF04715">
    <property type="entry name" value="Anth_synt_I_N"/>
    <property type="match status" value="1"/>
</dbReference>
<dbReference type="Pfam" id="PF00425">
    <property type="entry name" value="Chorismate_bind"/>
    <property type="match status" value="1"/>
</dbReference>
<dbReference type="PANTHER" id="PTHR11236:SF50">
    <property type="entry name" value="AMINODEOXYCHORISMATE SYNTHASE COMPONENT 1"/>
    <property type="match status" value="1"/>
</dbReference>
<dbReference type="Gene3D" id="3.60.120.10">
    <property type="entry name" value="Anthranilate synthase"/>
    <property type="match status" value="1"/>
</dbReference>
<evidence type="ECO:0000313" key="6">
    <source>
        <dbReference type="EMBL" id="GGO85462.1"/>
    </source>
</evidence>
<sequence length="466" mass="52286">MRLFNDGRPLPLISRTALDYREDNSHYFERIRSLGNAVWLDSGRPLSRYGRYDILAAAPEFIVRYDRGTLSLERDGSRTLLEESPFDALKRLLAEYPAQPPRPDLPFSGGLIGHFGYDLGRALEQLPARAADDIDFPEMRVGFYAWAIIVDHQQRRAELVALPGTSAQLLAQLDERLTTASPEPAQPFRLQAPFANDLSREQYNDALARIDDYIHAGDCYQVNFTQRFSSRFDGDPWQAYRRLRAAAPTPYSAYLENDDGTVLSLSPEQFLGCNDGQVTTKPIKGTRPRSADPAQDKRLKQELKKSLKDRAENLMIVDLLRNDLGKVCSFGSVRVPRLFAVESYANVHHLVTTVTGTLAGDRQPLDLLAHCFPGGSITGAPKIRAMEIIDELEPQRRNIYCGSIGYISLCGRMDTSITIRTLLCEQDRIFCWAGGGIVADSVTEQEYEETYSKVNNLLKTLEATCP</sequence>